<evidence type="ECO:0000256" key="4">
    <source>
        <dbReference type="ARBA" id="ARBA00022692"/>
    </source>
</evidence>
<feature type="transmembrane region" description="Helical" evidence="10">
    <location>
        <begin position="21"/>
        <end position="40"/>
    </location>
</feature>
<dbReference type="GO" id="GO:0016020">
    <property type="term" value="C:membrane"/>
    <property type="evidence" value="ECO:0007669"/>
    <property type="project" value="UniProtKB-SubCell"/>
</dbReference>
<feature type="domain" description="Cytochrome c" evidence="11">
    <location>
        <begin position="65"/>
        <end position="236"/>
    </location>
</feature>
<feature type="binding site" description="covalent" evidence="9">
    <location>
        <position position="202"/>
    </location>
    <ligand>
        <name>heme c</name>
        <dbReference type="ChEBI" id="CHEBI:61717"/>
    </ligand>
</feature>
<accession>A0A0M0EIK4</accession>
<gene>
    <name evidence="12" type="primary">petC</name>
    <name evidence="12" type="ORF">KOEU_13770</name>
</gene>
<feature type="binding site" description="covalent" evidence="9">
    <location>
        <position position="78"/>
    </location>
    <ligand>
        <name>heme c</name>
        <dbReference type="ChEBI" id="CHEBI:61717"/>
    </ligand>
</feature>
<dbReference type="STRING" id="33995.KOEU_13770"/>
<evidence type="ECO:0000256" key="7">
    <source>
        <dbReference type="ARBA" id="ARBA00023004"/>
    </source>
</evidence>
<dbReference type="SUPFAM" id="SSF46626">
    <property type="entry name" value="Cytochrome c"/>
    <property type="match status" value="1"/>
</dbReference>
<dbReference type="InterPro" id="IPR002326">
    <property type="entry name" value="Cyt_c1"/>
</dbReference>
<keyword evidence="4 10" id="KW-0812">Transmembrane</keyword>
<evidence type="ECO:0000256" key="2">
    <source>
        <dbReference type="ARBA" id="ARBA00016165"/>
    </source>
</evidence>
<evidence type="ECO:0000256" key="10">
    <source>
        <dbReference type="SAM" id="Phobius"/>
    </source>
</evidence>
<organism evidence="12 13">
    <name type="scientific">Komagataeibacter europaeus</name>
    <name type="common">Gluconacetobacter europaeus</name>
    <dbReference type="NCBI Taxonomy" id="33995"/>
    <lineage>
        <taxon>Bacteria</taxon>
        <taxon>Pseudomonadati</taxon>
        <taxon>Pseudomonadota</taxon>
        <taxon>Alphaproteobacteria</taxon>
        <taxon>Acetobacterales</taxon>
        <taxon>Acetobacteraceae</taxon>
        <taxon>Komagataeibacter</taxon>
    </lineage>
</organism>
<dbReference type="Pfam" id="PF02167">
    <property type="entry name" value="Cytochrom_C1"/>
    <property type="match status" value="1"/>
</dbReference>
<name>A0A0M0EIK4_KOMEU</name>
<comment type="cofactor">
    <cofactor evidence="9">
        <name>heme c</name>
        <dbReference type="ChEBI" id="CHEBI:61717"/>
    </cofactor>
    <text evidence="9">Binds 1 heme c group covalently per subunit.</text>
</comment>
<evidence type="ECO:0000256" key="5">
    <source>
        <dbReference type="ARBA" id="ARBA00022723"/>
    </source>
</evidence>
<keyword evidence="8 10" id="KW-0472">Membrane</keyword>
<dbReference type="PANTHER" id="PTHR10266:SF3">
    <property type="entry name" value="CYTOCHROME C1, HEME PROTEIN, MITOCHONDRIAL"/>
    <property type="match status" value="1"/>
</dbReference>
<protein>
    <recommendedName>
        <fullName evidence="2">Cytochrome c1</fullName>
    </recommendedName>
</protein>
<dbReference type="Gene3D" id="1.10.760.10">
    <property type="entry name" value="Cytochrome c-like domain"/>
    <property type="match status" value="1"/>
</dbReference>
<dbReference type="InterPro" id="IPR036909">
    <property type="entry name" value="Cyt_c-like_dom_sf"/>
</dbReference>
<dbReference type="EMBL" id="LHUQ01000005">
    <property type="protein sequence ID" value="KON65078.1"/>
    <property type="molecule type" value="Genomic_DNA"/>
</dbReference>
<evidence type="ECO:0000259" key="11">
    <source>
        <dbReference type="PROSITE" id="PS51007"/>
    </source>
</evidence>
<evidence type="ECO:0000313" key="13">
    <source>
        <dbReference type="Proteomes" id="UP000037566"/>
    </source>
</evidence>
<comment type="caution">
    <text evidence="12">The sequence shown here is derived from an EMBL/GenBank/DDBJ whole genome shotgun (WGS) entry which is preliminary data.</text>
</comment>
<dbReference type="PATRIC" id="fig|33995.3.peg.1535"/>
<keyword evidence="7 9" id="KW-0408">Iron</keyword>
<sequence length="273" mass="29051">MHERGHQQGNAPSARNLLRRGMLLACLVIPTSMVGGGAMAQAHDYREPPRQDWSFTGPLGHFDMASVQRGYTVYAQVCSACHGMKSVTYGDLAGLGLKEADINAIAGAHRVPAGVDASGHPTTRPANMDDHLLSPYPDTHTAAAANHGVVPPDQSRLAVVHPGGVDRIYAFLTGYGQTPPPGTVVPPGLFYNPYAANGQIAMPPPLYDGAITYPDGTPATVAQQARDVTTFLAWAASPHLVERHRTGVGAAVFLLILLILSICLKRRTWSNVH</sequence>
<dbReference type="Proteomes" id="UP000037566">
    <property type="component" value="Unassembled WGS sequence"/>
</dbReference>
<evidence type="ECO:0000256" key="9">
    <source>
        <dbReference type="PIRSR" id="PIRSR602326-1"/>
    </source>
</evidence>
<dbReference type="GO" id="GO:0046872">
    <property type="term" value="F:metal ion binding"/>
    <property type="evidence" value="ECO:0007669"/>
    <property type="project" value="UniProtKB-KW"/>
</dbReference>
<keyword evidence="13" id="KW-1185">Reference proteome</keyword>
<dbReference type="GO" id="GO:0009055">
    <property type="term" value="F:electron transfer activity"/>
    <property type="evidence" value="ECO:0007669"/>
    <property type="project" value="InterPro"/>
</dbReference>
<evidence type="ECO:0000256" key="6">
    <source>
        <dbReference type="ARBA" id="ARBA00022989"/>
    </source>
</evidence>
<dbReference type="PROSITE" id="PS51007">
    <property type="entry name" value="CYTC"/>
    <property type="match status" value="1"/>
</dbReference>
<dbReference type="PANTHER" id="PTHR10266">
    <property type="entry name" value="CYTOCHROME C1"/>
    <property type="match status" value="1"/>
</dbReference>
<keyword evidence="5 9" id="KW-0479">Metal-binding</keyword>
<evidence type="ECO:0000256" key="8">
    <source>
        <dbReference type="ARBA" id="ARBA00023136"/>
    </source>
</evidence>
<comment type="subcellular location">
    <subcellularLocation>
        <location evidence="1">Membrane</location>
    </subcellularLocation>
</comment>
<feature type="transmembrane region" description="Helical" evidence="10">
    <location>
        <begin position="247"/>
        <end position="264"/>
    </location>
</feature>
<proteinExistence type="predicted"/>
<dbReference type="GO" id="GO:0020037">
    <property type="term" value="F:heme binding"/>
    <property type="evidence" value="ECO:0007669"/>
    <property type="project" value="InterPro"/>
</dbReference>
<keyword evidence="3 9" id="KW-0349">Heme</keyword>
<keyword evidence="6 10" id="KW-1133">Transmembrane helix</keyword>
<dbReference type="AlphaFoldDB" id="A0A0M0EIK4"/>
<evidence type="ECO:0000256" key="1">
    <source>
        <dbReference type="ARBA" id="ARBA00004370"/>
    </source>
</evidence>
<feature type="binding site" description="covalent" evidence="9">
    <location>
        <position position="81"/>
    </location>
    <ligand>
        <name>heme c</name>
        <dbReference type="ChEBI" id="CHEBI:61717"/>
    </ligand>
</feature>
<reference evidence="12" key="1">
    <citation type="submission" date="2015-08" db="EMBL/GenBank/DDBJ databases">
        <title>Draft genome sequence of Komagataeibacter europaeus CECT 8546 a cellulose producer strain from vinegar produced by the traditional method.</title>
        <authorList>
            <person name="Poehlein A."/>
            <person name="Valera M.J."/>
            <person name="Haack F.S."/>
            <person name="Mas A."/>
            <person name="Daniel R."/>
            <person name="Streit W.R."/>
            <person name="Mateo E."/>
        </authorList>
    </citation>
    <scope>NUCLEOTIDE SEQUENCE [LARGE SCALE GENOMIC DNA]</scope>
    <source>
        <strain evidence="12">CECT 8546</strain>
    </source>
</reference>
<dbReference type="OrthoDB" id="9808471at2"/>
<dbReference type="InterPro" id="IPR009056">
    <property type="entry name" value="Cyt_c-like_dom"/>
</dbReference>
<evidence type="ECO:0000313" key="12">
    <source>
        <dbReference type="EMBL" id="KON65078.1"/>
    </source>
</evidence>
<dbReference type="RefSeq" id="WP_019084743.1">
    <property type="nucleotide sequence ID" value="NZ_LHUQ01000005.1"/>
</dbReference>
<dbReference type="PRINTS" id="PR00603">
    <property type="entry name" value="CYTOCHROMEC1"/>
</dbReference>
<evidence type="ECO:0000256" key="3">
    <source>
        <dbReference type="ARBA" id="ARBA00022617"/>
    </source>
</evidence>
<feature type="binding site" description="covalent" evidence="9">
    <location>
        <position position="82"/>
    </location>
    <ligand>
        <name>heme c</name>
        <dbReference type="ChEBI" id="CHEBI:61717"/>
    </ligand>
</feature>